<dbReference type="EMBL" id="RJVU01056011">
    <property type="protein sequence ID" value="ROK67588.1"/>
    <property type="molecule type" value="Genomic_DNA"/>
</dbReference>
<keyword evidence="1" id="KW-0175">Coiled coil</keyword>
<dbReference type="OrthoDB" id="8955578at2759"/>
<accession>A0A3N0Y1M2</accession>
<dbReference type="Proteomes" id="UP000281406">
    <property type="component" value="Unassembled WGS sequence"/>
</dbReference>
<dbReference type="AlphaFoldDB" id="A0A3N0Y1M2"/>
<protein>
    <submittedName>
        <fullName evidence="2">Uncharacterized protein</fullName>
    </submittedName>
</protein>
<keyword evidence="3" id="KW-1185">Reference proteome</keyword>
<evidence type="ECO:0000313" key="2">
    <source>
        <dbReference type="EMBL" id="ROK67588.1"/>
    </source>
</evidence>
<name>A0A3N0Y1M2_ANAGA</name>
<proteinExistence type="predicted"/>
<evidence type="ECO:0000313" key="3">
    <source>
        <dbReference type="Proteomes" id="UP000281406"/>
    </source>
</evidence>
<organism evidence="2 3">
    <name type="scientific">Anabarilius grahami</name>
    <name type="common">Kanglang fish</name>
    <name type="synonym">Barilius grahami</name>
    <dbReference type="NCBI Taxonomy" id="495550"/>
    <lineage>
        <taxon>Eukaryota</taxon>
        <taxon>Metazoa</taxon>
        <taxon>Chordata</taxon>
        <taxon>Craniata</taxon>
        <taxon>Vertebrata</taxon>
        <taxon>Euteleostomi</taxon>
        <taxon>Actinopterygii</taxon>
        <taxon>Neopterygii</taxon>
        <taxon>Teleostei</taxon>
        <taxon>Ostariophysi</taxon>
        <taxon>Cypriniformes</taxon>
        <taxon>Xenocyprididae</taxon>
        <taxon>Xenocypridinae</taxon>
        <taxon>Xenocypridinae incertae sedis</taxon>
        <taxon>Anabarilius</taxon>
    </lineage>
</organism>
<gene>
    <name evidence="2" type="ORF">DPX16_12490</name>
</gene>
<feature type="coiled-coil region" evidence="1">
    <location>
        <begin position="29"/>
        <end position="70"/>
    </location>
</feature>
<sequence length="111" mass="12876">MPPKRNPQTEEVEDIKKSLDFLSEEVTAIRVQQKQLLDLLEEMKILRLQNAEKDRRIAVLERRVDELEQYTHMNDVVITGLQIKPRTAGSLVSRRCAQWSIRRHPTSKAGG</sequence>
<reference evidence="2 3" key="1">
    <citation type="submission" date="2018-10" db="EMBL/GenBank/DDBJ databases">
        <title>Genome assembly for a Yunnan-Guizhou Plateau 3E fish, Anabarilius grahami (Regan), and its evolutionary and genetic applications.</title>
        <authorList>
            <person name="Jiang W."/>
        </authorList>
    </citation>
    <scope>NUCLEOTIDE SEQUENCE [LARGE SCALE GENOMIC DNA]</scope>
    <source>
        <strain evidence="2">AG-KIZ</strain>
        <tissue evidence="2">Muscle</tissue>
    </source>
</reference>
<comment type="caution">
    <text evidence="2">The sequence shown here is derived from an EMBL/GenBank/DDBJ whole genome shotgun (WGS) entry which is preliminary data.</text>
</comment>
<evidence type="ECO:0000256" key="1">
    <source>
        <dbReference type="SAM" id="Coils"/>
    </source>
</evidence>